<dbReference type="Pfam" id="PF00106">
    <property type="entry name" value="adh_short"/>
    <property type="match status" value="1"/>
</dbReference>
<evidence type="ECO:0000313" key="5">
    <source>
        <dbReference type="EMBL" id="EAU85953.2"/>
    </source>
</evidence>
<name>A8NRY4_COPC7</name>
<evidence type="ECO:0000256" key="1">
    <source>
        <dbReference type="ARBA" id="ARBA00006484"/>
    </source>
</evidence>
<dbReference type="PRINTS" id="PR00080">
    <property type="entry name" value="SDRFAMILY"/>
</dbReference>
<dbReference type="CDD" id="cd05233">
    <property type="entry name" value="SDR_c"/>
    <property type="match status" value="1"/>
</dbReference>
<dbReference type="eggNOG" id="KOG1205">
    <property type="taxonomic scope" value="Eukaryota"/>
</dbReference>
<dbReference type="Proteomes" id="UP000001861">
    <property type="component" value="Unassembled WGS sequence"/>
</dbReference>
<evidence type="ECO:0000256" key="3">
    <source>
        <dbReference type="ARBA" id="ARBA00023002"/>
    </source>
</evidence>
<comment type="caution">
    <text evidence="5">The sequence shown here is derived from an EMBL/GenBank/DDBJ whole genome shotgun (WGS) entry which is preliminary data.</text>
</comment>
<dbReference type="Gene3D" id="3.40.50.720">
    <property type="entry name" value="NAD(P)-binding Rossmann-like Domain"/>
    <property type="match status" value="1"/>
</dbReference>
<dbReference type="PANTHER" id="PTHR43669:SF3">
    <property type="entry name" value="ALCOHOL DEHYDROGENASE, PUTATIVE (AFU_ORTHOLOGUE AFUA_3G03445)-RELATED"/>
    <property type="match status" value="1"/>
</dbReference>
<keyword evidence="2" id="KW-0521">NADP</keyword>
<dbReference type="FunFam" id="3.40.50.720:FF:000084">
    <property type="entry name" value="Short-chain dehydrogenase reductase"/>
    <property type="match status" value="1"/>
</dbReference>
<reference evidence="5 6" key="1">
    <citation type="journal article" date="2010" name="Proc. Natl. Acad. Sci. U.S.A.">
        <title>Insights into evolution of multicellular fungi from the assembled chromosomes of the mushroom Coprinopsis cinerea (Coprinus cinereus).</title>
        <authorList>
            <person name="Stajich J.E."/>
            <person name="Wilke S.K."/>
            <person name="Ahren D."/>
            <person name="Au C.H."/>
            <person name="Birren B.W."/>
            <person name="Borodovsky M."/>
            <person name="Burns C."/>
            <person name="Canback B."/>
            <person name="Casselton L.A."/>
            <person name="Cheng C.K."/>
            <person name="Deng J."/>
            <person name="Dietrich F.S."/>
            <person name="Fargo D.C."/>
            <person name="Farman M.L."/>
            <person name="Gathman A.C."/>
            <person name="Goldberg J."/>
            <person name="Guigo R."/>
            <person name="Hoegger P.J."/>
            <person name="Hooker J.B."/>
            <person name="Huggins A."/>
            <person name="James T.Y."/>
            <person name="Kamada T."/>
            <person name="Kilaru S."/>
            <person name="Kodira C."/>
            <person name="Kues U."/>
            <person name="Kupfer D."/>
            <person name="Kwan H.S."/>
            <person name="Lomsadze A."/>
            <person name="Li W."/>
            <person name="Lilly W.W."/>
            <person name="Ma L.J."/>
            <person name="Mackey A.J."/>
            <person name="Manning G."/>
            <person name="Martin F."/>
            <person name="Muraguchi H."/>
            <person name="Natvig D.O."/>
            <person name="Palmerini H."/>
            <person name="Ramesh M.A."/>
            <person name="Rehmeyer C.J."/>
            <person name="Roe B.A."/>
            <person name="Shenoy N."/>
            <person name="Stanke M."/>
            <person name="Ter-Hovhannisyan V."/>
            <person name="Tunlid A."/>
            <person name="Velagapudi R."/>
            <person name="Vision T.J."/>
            <person name="Zeng Q."/>
            <person name="Zolan M.E."/>
            <person name="Pukkila P.J."/>
        </authorList>
    </citation>
    <scope>NUCLEOTIDE SEQUENCE [LARGE SCALE GENOMIC DNA]</scope>
    <source>
        <strain evidence="6">Okayama-7 / 130 / ATCC MYA-4618 / FGSC 9003</strain>
    </source>
</reference>
<organism evidence="5 6">
    <name type="scientific">Coprinopsis cinerea (strain Okayama-7 / 130 / ATCC MYA-4618 / FGSC 9003)</name>
    <name type="common">Inky cap fungus</name>
    <name type="synonym">Hormographiella aspergillata</name>
    <dbReference type="NCBI Taxonomy" id="240176"/>
    <lineage>
        <taxon>Eukaryota</taxon>
        <taxon>Fungi</taxon>
        <taxon>Dikarya</taxon>
        <taxon>Basidiomycota</taxon>
        <taxon>Agaricomycotina</taxon>
        <taxon>Agaricomycetes</taxon>
        <taxon>Agaricomycetidae</taxon>
        <taxon>Agaricales</taxon>
        <taxon>Agaricineae</taxon>
        <taxon>Psathyrellaceae</taxon>
        <taxon>Coprinopsis</taxon>
    </lineage>
</organism>
<evidence type="ECO:0000256" key="4">
    <source>
        <dbReference type="RuleBase" id="RU000363"/>
    </source>
</evidence>
<sequence>MALSHLMARTAIVTGASSGIGKGSAIALSNAGWNVVLTARREDALQKTATECPSSTLVVPGDVTDEGFVKTLFSSTVEKFGRLDLLFNNAGIPGPQARVDEVEIDDFKHVLDVNVTASFLCAREAFYIFKSQDPQGGRIINNGSIAAHVPRPHSSAYAISKHAISGLTKSTALDGRPFGITCTQIDIGNARTELATAFKAGPGALQPDGSYLREPMIEVETIANTIVHIANLPKDVAMLEVNIMAAGAPYVGRG</sequence>
<dbReference type="AlphaFoldDB" id="A8NRY4"/>
<dbReference type="PRINTS" id="PR00081">
    <property type="entry name" value="GDHRDH"/>
</dbReference>
<dbReference type="GeneID" id="6012423"/>
<dbReference type="PANTHER" id="PTHR43669">
    <property type="entry name" value="5-KETO-D-GLUCONATE 5-REDUCTASE"/>
    <property type="match status" value="1"/>
</dbReference>
<dbReference type="VEuPathDB" id="FungiDB:CC1G_02976"/>
<accession>A8NRY4</accession>
<dbReference type="KEGG" id="cci:CC1G_02976"/>
<proteinExistence type="inferred from homology"/>
<dbReference type="HOGENOM" id="CLU_010194_2_10_1"/>
<dbReference type="InParanoid" id="A8NRY4"/>
<evidence type="ECO:0000313" key="6">
    <source>
        <dbReference type="Proteomes" id="UP000001861"/>
    </source>
</evidence>
<keyword evidence="6" id="KW-1185">Reference proteome</keyword>
<dbReference type="SUPFAM" id="SSF51735">
    <property type="entry name" value="NAD(P)-binding Rossmann-fold domains"/>
    <property type="match status" value="1"/>
</dbReference>
<gene>
    <name evidence="5" type="ORF">CC1G_02976</name>
</gene>
<protein>
    <submittedName>
        <fullName evidence="5">Short-chain dehydrogenase/reductase SDR</fullName>
    </submittedName>
</protein>
<comment type="similarity">
    <text evidence="1 4">Belongs to the short-chain dehydrogenases/reductases (SDR) family.</text>
</comment>
<dbReference type="OrthoDB" id="1933717at2759"/>
<dbReference type="OMA" id="MPYIGRG"/>
<dbReference type="InterPro" id="IPR002347">
    <property type="entry name" value="SDR_fam"/>
</dbReference>
<keyword evidence="3" id="KW-0560">Oxidoreductase</keyword>
<dbReference type="InterPro" id="IPR020904">
    <property type="entry name" value="Sc_DH/Rdtase_CS"/>
</dbReference>
<dbReference type="GO" id="GO:0016491">
    <property type="term" value="F:oxidoreductase activity"/>
    <property type="evidence" value="ECO:0007669"/>
    <property type="project" value="UniProtKB-KW"/>
</dbReference>
<dbReference type="InterPro" id="IPR036291">
    <property type="entry name" value="NAD(P)-bd_dom_sf"/>
</dbReference>
<evidence type="ECO:0000256" key="2">
    <source>
        <dbReference type="ARBA" id="ARBA00022857"/>
    </source>
</evidence>
<dbReference type="EMBL" id="AACS02000008">
    <property type="protein sequence ID" value="EAU85953.2"/>
    <property type="molecule type" value="Genomic_DNA"/>
</dbReference>
<dbReference type="PROSITE" id="PS00061">
    <property type="entry name" value="ADH_SHORT"/>
    <property type="match status" value="1"/>
</dbReference>
<dbReference type="RefSeq" id="XP_001835888.2">
    <property type="nucleotide sequence ID" value="XM_001835836.2"/>
</dbReference>